<proteinExistence type="predicted"/>
<keyword evidence="4" id="KW-1185">Reference proteome</keyword>
<dbReference type="Pfam" id="PF20683">
    <property type="entry name" value="DUF6819"/>
    <property type="match status" value="1"/>
</dbReference>
<gene>
    <name evidence="3" type="ORF">PRLR5076_16320</name>
</gene>
<dbReference type="SUPFAM" id="SSF51161">
    <property type="entry name" value="Trimeric LpxA-like enzymes"/>
    <property type="match status" value="1"/>
</dbReference>
<organism evidence="3 4">
    <name type="scientific">Prevotella lacticifex</name>
    <dbReference type="NCBI Taxonomy" id="2854755"/>
    <lineage>
        <taxon>Bacteria</taxon>
        <taxon>Pseudomonadati</taxon>
        <taxon>Bacteroidota</taxon>
        <taxon>Bacteroidia</taxon>
        <taxon>Bacteroidales</taxon>
        <taxon>Prevotellaceae</taxon>
        <taxon>Prevotella</taxon>
    </lineage>
</organism>
<evidence type="ECO:0000313" key="4">
    <source>
        <dbReference type="Proteomes" id="UP000825483"/>
    </source>
</evidence>
<evidence type="ECO:0000313" key="3">
    <source>
        <dbReference type="EMBL" id="GJG58781.1"/>
    </source>
</evidence>
<dbReference type="InterPro" id="IPR011004">
    <property type="entry name" value="Trimer_LpxA-like_sf"/>
</dbReference>
<name>A0A9R1CA19_9BACT</name>
<dbReference type="InterPro" id="IPR032533">
    <property type="entry name" value="DUF4954"/>
</dbReference>
<dbReference type="Pfam" id="PF16314">
    <property type="entry name" value="DUF4954"/>
    <property type="match status" value="1"/>
</dbReference>
<feature type="domain" description="DUF6819" evidence="2">
    <location>
        <begin position="511"/>
        <end position="617"/>
    </location>
</feature>
<dbReference type="Gene3D" id="2.160.10.10">
    <property type="entry name" value="Hexapeptide repeat proteins"/>
    <property type="match status" value="1"/>
</dbReference>
<accession>A0A9R1CA19</accession>
<reference evidence="3" key="1">
    <citation type="journal article" date="2022" name="Int. J. Syst. Evol. Microbiol.">
        <title>Prevotella lacticifex sp. nov., isolated from the rumen of cows.</title>
        <authorList>
            <person name="Shinkai T."/>
            <person name="Ikeyama N."/>
            <person name="Kumagai M."/>
            <person name="Ohmori H."/>
            <person name="Sakamoto M."/>
            <person name="Ohkuma M."/>
            <person name="Mitsumori M."/>
        </authorList>
    </citation>
    <scope>NUCLEOTIDE SEQUENCE</scope>
    <source>
        <strain evidence="3">R5076</strain>
    </source>
</reference>
<comment type="caution">
    <text evidence="3">The sequence shown here is derived from an EMBL/GenBank/DDBJ whole genome shotgun (WGS) entry which is preliminary data.</text>
</comment>
<sequence length="637" mass="70318">MSEISSYPNQNPEDNSFGVNTTEINYRHLTPEETATLESNGCKAEDWNGVMVSAEGFDPKFIHRVSFYGNVLLGATRKSIEITKGFFCHSGIDDATLRNVTVGNDCLIKHIGNYINDYTIGDECYIANVATVETTEGASYGNGNVISVLDEAGNGNIMVFRDLNSQLAAFMVRHSDDADLRHAVIRLINEEVVRTQPDRGCIGSNVKIVNTVEIVNSVIEDGCEISGATRLSDCTIKSNRNSSVFIGSNTIIENSIVADGSSITDGARLQDCFVGEACQLTSGFTASQSVFFANTFMSNGEACAAFCGPFCASHHKSSLLIGGEYSFYNAGSATNFSNHAYKMGPIHWGTLERGSKTASGTHLLWPAQIGAFTVVMGKLAGHPNTKGLPFSYIIGENGSTWLVPGHNIVTVGLYRDIKKWPQRDMRSEDNQKSIIDFDWLSPMTVGEILRGKKILENIVKVNGDDVAEYHYHGMCIKASSLKHGLHYYDLALKMFMGEVMEKAKKNGFDGKPTWQTGLGRWEDLAGQLLPLAEEQRLSDDIKEGNIETIDDVIDRFKEIEANYSRYEWAWAYRMILEYYGIKSITEDDEKRIDADSSAAHAEWLAAIKADAEKEFRLGDVPRDTLDGFLAKIPSQEE</sequence>
<dbReference type="EMBL" id="BPUB01000001">
    <property type="protein sequence ID" value="GJG58781.1"/>
    <property type="molecule type" value="Genomic_DNA"/>
</dbReference>
<protein>
    <submittedName>
        <fullName evidence="3">DUF4954 domain-containing protein</fullName>
    </submittedName>
</protein>
<dbReference type="Proteomes" id="UP000825483">
    <property type="component" value="Unassembled WGS sequence"/>
</dbReference>
<dbReference type="AlphaFoldDB" id="A0A9R1CA19"/>
<evidence type="ECO:0000259" key="2">
    <source>
        <dbReference type="Pfam" id="PF20683"/>
    </source>
</evidence>
<evidence type="ECO:0000259" key="1">
    <source>
        <dbReference type="Pfam" id="PF16314"/>
    </source>
</evidence>
<feature type="domain" description="DUF4954" evidence="1">
    <location>
        <begin position="26"/>
        <end position="458"/>
    </location>
</feature>
<dbReference type="InterPro" id="IPR049208">
    <property type="entry name" value="DUF6819"/>
</dbReference>